<evidence type="ECO:0000256" key="1">
    <source>
        <dbReference type="ARBA" id="ARBA00004651"/>
    </source>
</evidence>
<evidence type="ECO:0000256" key="3">
    <source>
        <dbReference type="ARBA" id="ARBA00022475"/>
    </source>
</evidence>
<dbReference type="RefSeq" id="WP_066293546.1">
    <property type="nucleotide sequence ID" value="NZ_CP016761.1"/>
</dbReference>
<dbReference type="PANTHER" id="PTHR43744">
    <property type="entry name" value="ABC TRANSPORTER PERMEASE PROTEIN MG189-RELATED-RELATED"/>
    <property type="match status" value="1"/>
</dbReference>
<reference evidence="9 10" key="1">
    <citation type="submission" date="2016-08" db="EMBL/GenBank/DDBJ databases">
        <title>Complete genome sequence of Fictibacillus arsenicus G25-54, a strain with toxicity to nematodes and a potential arsenic-resistance activity.</title>
        <authorList>
            <person name="Zheng Z."/>
        </authorList>
    </citation>
    <scope>NUCLEOTIDE SEQUENCE [LARGE SCALE GENOMIC DNA]</scope>
    <source>
        <strain evidence="9 10">G25-54</strain>
    </source>
</reference>
<evidence type="ECO:0000259" key="8">
    <source>
        <dbReference type="PROSITE" id="PS50928"/>
    </source>
</evidence>
<dbReference type="Proteomes" id="UP000077412">
    <property type="component" value="Chromosome"/>
</dbReference>
<organism evidence="9 10">
    <name type="scientific">Fictibacillus arsenicus</name>
    <dbReference type="NCBI Taxonomy" id="255247"/>
    <lineage>
        <taxon>Bacteria</taxon>
        <taxon>Bacillati</taxon>
        <taxon>Bacillota</taxon>
        <taxon>Bacilli</taxon>
        <taxon>Bacillales</taxon>
        <taxon>Fictibacillaceae</taxon>
        <taxon>Fictibacillus</taxon>
    </lineage>
</organism>
<feature type="domain" description="ABC transmembrane type-1" evidence="8">
    <location>
        <begin position="65"/>
        <end position="253"/>
    </location>
</feature>
<evidence type="ECO:0000256" key="4">
    <source>
        <dbReference type="ARBA" id="ARBA00022692"/>
    </source>
</evidence>
<evidence type="ECO:0000313" key="9">
    <source>
        <dbReference type="EMBL" id="ANX13986.1"/>
    </source>
</evidence>
<protein>
    <submittedName>
        <fullName evidence="9">Sugar ABC transporter permease</fullName>
    </submittedName>
</protein>
<dbReference type="AlphaFoldDB" id="A0A1B1Z975"/>
<evidence type="ECO:0000256" key="5">
    <source>
        <dbReference type="ARBA" id="ARBA00022989"/>
    </source>
</evidence>
<dbReference type="PANTHER" id="PTHR43744:SF12">
    <property type="entry name" value="ABC TRANSPORTER PERMEASE PROTEIN MG189-RELATED"/>
    <property type="match status" value="1"/>
</dbReference>
<dbReference type="KEGG" id="far:ABE41_018395"/>
<accession>A0A1B1Z975</accession>
<evidence type="ECO:0000313" key="10">
    <source>
        <dbReference type="Proteomes" id="UP000077412"/>
    </source>
</evidence>
<evidence type="ECO:0000256" key="2">
    <source>
        <dbReference type="ARBA" id="ARBA00022448"/>
    </source>
</evidence>
<sequence length="267" mass="30570">MKKAIIYVLVSIIAICFFAPFVIMISGSFNDLELFVADPLFWLPTTPTLENYVQILINESFPRWFMNSVIITIIPVMTQVFFCTLIGYIFAKKQFKGKEVIFWSLLAMVMVPRQLLIIPNYILYNYLGWIDTYLVFIVPELWTIMGVFLIRQYLQSIPKELEEAAWMDGATDLQIFFKVIMPLSKPAMATIGTFAFIGNWNDLFSPLIFTTSEEMYPLTVGLATLLDKTGNFGLQMAGATLSFIPTFLVFIFFQKYFTEGISLSGLK</sequence>
<dbReference type="OrthoDB" id="9794684at2"/>
<proteinExistence type="inferred from homology"/>
<dbReference type="InterPro" id="IPR000515">
    <property type="entry name" value="MetI-like"/>
</dbReference>
<dbReference type="Pfam" id="PF00528">
    <property type="entry name" value="BPD_transp_1"/>
    <property type="match status" value="1"/>
</dbReference>
<dbReference type="GO" id="GO:0055085">
    <property type="term" value="P:transmembrane transport"/>
    <property type="evidence" value="ECO:0007669"/>
    <property type="project" value="InterPro"/>
</dbReference>
<dbReference type="Gene3D" id="1.10.3720.10">
    <property type="entry name" value="MetI-like"/>
    <property type="match status" value="1"/>
</dbReference>
<dbReference type="SUPFAM" id="SSF161098">
    <property type="entry name" value="MetI-like"/>
    <property type="match status" value="1"/>
</dbReference>
<comment type="similarity">
    <text evidence="7">Belongs to the binding-protein-dependent transport system permease family.</text>
</comment>
<dbReference type="CDD" id="cd06261">
    <property type="entry name" value="TM_PBP2"/>
    <property type="match status" value="1"/>
</dbReference>
<keyword evidence="6 7" id="KW-0472">Membrane</keyword>
<feature type="transmembrane region" description="Helical" evidence="7">
    <location>
        <begin position="232"/>
        <end position="253"/>
    </location>
</feature>
<gene>
    <name evidence="9" type="ORF">ABE41_018395</name>
</gene>
<name>A0A1B1Z975_9BACL</name>
<feature type="transmembrane region" description="Helical" evidence="7">
    <location>
        <begin position="134"/>
        <end position="154"/>
    </location>
</feature>
<dbReference type="PROSITE" id="PS50928">
    <property type="entry name" value="ABC_TM1"/>
    <property type="match status" value="1"/>
</dbReference>
<feature type="transmembrane region" description="Helical" evidence="7">
    <location>
        <begin position="7"/>
        <end position="29"/>
    </location>
</feature>
<keyword evidence="2 7" id="KW-0813">Transport</keyword>
<keyword evidence="5 7" id="KW-1133">Transmembrane helix</keyword>
<keyword evidence="4 7" id="KW-0812">Transmembrane</keyword>
<evidence type="ECO:0000256" key="6">
    <source>
        <dbReference type="ARBA" id="ARBA00023136"/>
    </source>
</evidence>
<dbReference type="EMBL" id="CP016761">
    <property type="protein sequence ID" value="ANX13986.1"/>
    <property type="molecule type" value="Genomic_DNA"/>
</dbReference>
<evidence type="ECO:0000256" key="7">
    <source>
        <dbReference type="RuleBase" id="RU363032"/>
    </source>
</evidence>
<comment type="subcellular location">
    <subcellularLocation>
        <location evidence="1 7">Cell membrane</location>
        <topology evidence="1 7">Multi-pass membrane protein</topology>
    </subcellularLocation>
</comment>
<feature type="transmembrane region" description="Helical" evidence="7">
    <location>
        <begin position="175"/>
        <end position="197"/>
    </location>
</feature>
<dbReference type="STRING" id="255247.ABE41_018395"/>
<keyword evidence="10" id="KW-1185">Reference proteome</keyword>
<feature type="transmembrane region" description="Helical" evidence="7">
    <location>
        <begin position="100"/>
        <end position="122"/>
    </location>
</feature>
<dbReference type="GO" id="GO:0005886">
    <property type="term" value="C:plasma membrane"/>
    <property type="evidence" value="ECO:0007669"/>
    <property type="project" value="UniProtKB-SubCell"/>
</dbReference>
<dbReference type="InterPro" id="IPR035906">
    <property type="entry name" value="MetI-like_sf"/>
</dbReference>
<feature type="transmembrane region" description="Helical" evidence="7">
    <location>
        <begin position="64"/>
        <end position="88"/>
    </location>
</feature>
<keyword evidence="3" id="KW-1003">Cell membrane</keyword>